<evidence type="ECO:0000313" key="2">
    <source>
        <dbReference type="Proteomes" id="UP000003599"/>
    </source>
</evidence>
<protein>
    <submittedName>
        <fullName evidence="1">Uncharacterized protein</fullName>
    </submittedName>
</protein>
<sequence length="57" mass="6530">MSKTEIIKVTQPKTHSEKLNSTQIMSIKTRGLSLIVYDRISLDQLSILLKAVNEHDY</sequence>
<dbReference type="AlphaFoldDB" id="H3NF63"/>
<dbReference type="HOGENOM" id="CLU_2989355_0_0_9"/>
<dbReference type="Proteomes" id="UP000003599">
    <property type="component" value="Unassembled WGS sequence"/>
</dbReference>
<keyword evidence="2" id="KW-1185">Reference proteome</keyword>
<comment type="caution">
    <text evidence="1">The sequence shown here is derived from an EMBL/GenBank/DDBJ whole genome shotgun (WGS) entry which is preliminary data.</text>
</comment>
<organism evidence="1 2">
    <name type="scientific">Dolosigranulum pigrum ATCC 51524</name>
    <dbReference type="NCBI Taxonomy" id="883103"/>
    <lineage>
        <taxon>Bacteria</taxon>
        <taxon>Bacillati</taxon>
        <taxon>Bacillota</taxon>
        <taxon>Bacilli</taxon>
        <taxon>Lactobacillales</taxon>
        <taxon>Carnobacteriaceae</taxon>
        <taxon>Dolosigranulum</taxon>
    </lineage>
</organism>
<name>H3NF63_9LACT</name>
<proteinExistence type="predicted"/>
<reference evidence="1 2" key="1">
    <citation type="submission" date="2012-01" db="EMBL/GenBank/DDBJ databases">
        <title>The Genome Sequence of Dolosigranulum pigrum ATCC 51524.</title>
        <authorList>
            <consortium name="The Broad Institute Genome Sequencing Platform"/>
            <person name="Earl A."/>
            <person name="Ward D."/>
            <person name="Feldgarden M."/>
            <person name="Gevers D."/>
            <person name="Huys G."/>
            <person name="Young S.K."/>
            <person name="Zeng Q."/>
            <person name="Gargeya S."/>
            <person name="Fitzgerald M."/>
            <person name="Haas B."/>
            <person name="Abouelleil A."/>
            <person name="Alvarado L."/>
            <person name="Arachchi H.M."/>
            <person name="Berlin A."/>
            <person name="Chapman S.B."/>
            <person name="Gearin G."/>
            <person name="Goldberg J."/>
            <person name="Griggs A."/>
            <person name="Gujja S."/>
            <person name="Hansen M."/>
            <person name="Heiman D."/>
            <person name="Howarth C."/>
            <person name="Larimer J."/>
            <person name="Lui A."/>
            <person name="MacDonald P.J.P."/>
            <person name="McCowen C."/>
            <person name="Montmayeur A."/>
            <person name="Murphy C."/>
            <person name="Neiman D."/>
            <person name="Pearson M."/>
            <person name="Priest M."/>
            <person name="Roberts A."/>
            <person name="Saif S."/>
            <person name="Shea T."/>
            <person name="Sisk P."/>
            <person name="Stolte C."/>
            <person name="Sykes S."/>
            <person name="Wortman J."/>
            <person name="Nusbaum C."/>
            <person name="Birren B."/>
        </authorList>
    </citation>
    <scope>NUCLEOTIDE SEQUENCE [LARGE SCALE GENOMIC DNA]</scope>
    <source>
        <strain evidence="1 2">ATCC 51524</strain>
    </source>
</reference>
<dbReference type="EMBL" id="AGEF01000009">
    <property type="protein sequence ID" value="EHR33078.1"/>
    <property type="molecule type" value="Genomic_DNA"/>
</dbReference>
<evidence type="ECO:0000313" key="1">
    <source>
        <dbReference type="EMBL" id="EHR33078.1"/>
    </source>
</evidence>
<accession>H3NF63</accession>
<gene>
    <name evidence="1" type="ORF">HMPREF9703_01194</name>
</gene>